<dbReference type="AlphaFoldDB" id="X1DZ93"/>
<evidence type="ECO:0000256" key="10">
    <source>
        <dbReference type="ARBA" id="ARBA00048954"/>
    </source>
</evidence>
<keyword evidence="8" id="KW-0413">Isomerase</keyword>
<dbReference type="PROSITE" id="PS51199">
    <property type="entry name" value="SF4_HELICASE"/>
    <property type="match status" value="1"/>
</dbReference>
<keyword evidence="2" id="KW-0235">DNA replication</keyword>
<evidence type="ECO:0000259" key="11">
    <source>
        <dbReference type="PROSITE" id="PS51199"/>
    </source>
</evidence>
<evidence type="ECO:0000256" key="7">
    <source>
        <dbReference type="ARBA" id="ARBA00023125"/>
    </source>
</evidence>
<evidence type="ECO:0000256" key="9">
    <source>
        <dbReference type="ARBA" id="ARBA00044969"/>
    </source>
</evidence>
<reference evidence="12" key="1">
    <citation type="journal article" date="2014" name="Front. Microbiol.">
        <title>High frequency of phylogenetically diverse reductive dehalogenase-homologous genes in deep subseafloor sedimentary metagenomes.</title>
        <authorList>
            <person name="Kawai M."/>
            <person name="Futagami T."/>
            <person name="Toyoda A."/>
            <person name="Takaki Y."/>
            <person name="Nishi S."/>
            <person name="Hori S."/>
            <person name="Arai W."/>
            <person name="Tsubouchi T."/>
            <person name="Morono Y."/>
            <person name="Uchiyama I."/>
            <person name="Ito T."/>
            <person name="Fujiyama A."/>
            <person name="Inagaki F."/>
            <person name="Takami H."/>
        </authorList>
    </citation>
    <scope>NUCLEOTIDE SEQUENCE</scope>
    <source>
        <strain evidence="12">Expedition CK06-06</strain>
    </source>
</reference>
<evidence type="ECO:0000256" key="1">
    <source>
        <dbReference type="ARBA" id="ARBA00008428"/>
    </source>
</evidence>
<evidence type="ECO:0000256" key="5">
    <source>
        <dbReference type="ARBA" id="ARBA00022806"/>
    </source>
</evidence>
<dbReference type="InterPro" id="IPR027417">
    <property type="entry name" value="P-loop_NTPase"/>
</dbReference>
<dbReference type="EC" id="5.6.2.3" evidence="9"/>
<evidence type="ECO:0000313" key="12">
    <source>
        <dbReference type="EMBL" id="GAH25602.1"/>
    </source>
</evidence>
<dbReference type="InterPro" id="IPR036185">
    <property type="entry name" value="DNA_heli_DnaB-like_N_sf"/>
</dbReference>
<evidence type="ECO:0000256" key="8">
    <source>
        <dbReference type="ARBA" id="ARBA00023235"/>
    </source>
</evidence>
<dbReference type="InterPro" id="IPR016136">
    <property type="entry name" value="DNA_helicase_N/primase_C"/>
</dbReference>
<evidence type="ECO:0000256" key="3">
    <source>
        <dbReference type="ARBA" id="ARBA00022741"/>
    </source>
</evidence>
<dbReference type="Pfam" id="PF00772">
    <property type="entry name" value="DnaB"/>
    <property type="match status" value="1"/>
</dbReference>
<dbReference type="GO" id="GO:0003677">
    <property type="term" value="F:DNA binding"/>
    <property type="evidence" value="ECO:0007669"/>
    <property type="project" value="UniProtKB-KW"/>
</dbReference>
<evidence type="ECO:0000256" key="4">
    <source>
        <dbReference type="ARBA" id="ARBA00022801"/>
    </source>
</evidence>
<dbReference type="SUPFAM" id="SSF48024">
    <property type="entry name" value="N-terminal domain of DnaB helicase"/>
    <property type="match status" value="1"/>
</dbReference>
<dbReference type="InterPro" id="IPR007694">
    <property type="entry name" value="DNA_helicase_DnaB-like_C"/>
</dbReference>
<dbReference type="GO" id="GO:0006260">
    <property type="term" value="P:DNA replication"/>
    <property type="evidence" value="ECO:0007669"/>
    <property type="project" value="UniProtKB-KW"/>
</dbReference>
<protein>
    <recommendedName>
        <fullName evidence="9">DNA 5'-3' helicase</fullName>
        <ecNumber evidence="9">5.6.2.3</ecNumber>
    </recommendedName>
</protein>
<feature type="domain" description="SF4 helicase" evidence="11">
    <location>
        <begin position="184"/>
        <end position="418"/>
    </location>
</feature>
<organism evidence="12">
    <name type="scientific">marine sediment metagenome</name>
    <dbReference type="NCBI Taxonomy" id="412755"/>
    <lineage>
        <taxon>unclassified sequences</taxon>
        <taxon>metagenomes</taxon>
        <taxon>ecological metagenomes</taxon>
    </lineage>
</organism>
<accession>X1DZ93</accession>
<dbReference type="PANTHER" id="PTHR30153">
    <property type="entry name" value="REPLICATIVE DNA HELICASE DNAB"/>
    <property type="match status" value="1"/>
</dbReference>
<dbReference type="PANTHER" id="PTHR30153:SF2">
    <property type="entry name" value="REPLICATIVE DNA HELICASE"/>
    <property type="match status" value="1"/>
</dbReference>
<comment type="catalytic activity">
    <reaction evidence="10">
        <text>ATP + H2O = ADP + phosphate + H(+)</text>
        <dbReference type="Rhea" id="RHEA:13065"/>
        <dbReference type="ChEBI" id="CHEBI:15377"/>
        <dbReference type="ChEBI" id="CHEBI:15378"/>
        <dbReference type="ChEBI" id="CHEBI:30616"/>
        <dbReference type="ChEBI" id="CHEBI:43474"/>
        <dbReference type="ChEBI" id="CHEBI:456216"/>
        <dbReference type="EC" id="5.6.2.3"/>
    </reaction>
</comment>
<comment type="caution">
    <text evidence="12">The sequence shown here is derived from an EMBL/GenBank/DDBJ whole genome shotgun (WGS) entry which is preliminary data.</text>
</comment>
<dbReference type="GO" id="GO:0043139">
    <property type="term" value="F:5'-3' DNA helicase activity"/>
    <property type="evidence" value="ECO:0007669"/>
    <property type="project" value="UniProtKB-EC"/>
</dbReference>
<keyword evidence="7" id="KW-0238">DNA-binding</keyword>
<feature type="non-terminal residue" evidence="12">
    <location>
        <position position="418"/>
    </location>
</feature>
<keyword evidence="6" id="KW-0067">ATP-binding</keyword>
<name>X1DZ93_9ZZZZ</name>
<keyword evidence="5" id="KW-0347">Helicase</keyword>
<keyword evidence="3" id="KW-0547">Nucleotide-binding</keyword>
<gene>
    <name evidence="12" type="ORF">S03H2_02490</name>
</gene>
<comment type="similarity">
    <text evidence="1">Belongs to the helicase family. DnaB subfamily.</text>
</comment>
<dbReference type="GO" id="GO:0005829">
    <property type="term" value="C:cytosol"/>
    <property type="evidence" value="ECO:0007669"/>
    <property type="project" value="TreeGrafter"/>
</dbReference>
<sequence length="418" mass="45504">MNETRLPPHSIAAENIVLASMMLGEGVAPIRQIVGPDDFYRPEHQWVCAALYEMADAGTPIDLNAVAVHFGKIGLMVKLGAGNQDEGYRWLDNFTSGVANTGRAVYYAKQLRDHSVARKVIAAALALREAAYEPSADVGGILDDMQTTVLGLQRDLGRHTSLGKTIQDAAREVVERVETITAGQPDPRPPIATGYIKVDEALTGGFRPGELITLAGATSTGKTALAACFASQVCLDNGGVLFWSAEMDARELAQRFIQNLAGVGGDKIRRGVVTPAELAALQAAEKRVAGWRLFLACRTGTWMDVQFEAQRIQQEWHGGMKLLIVDYIQLLTGTDKRASKAERIGEIAWGLKQVALGMRIPVVILSQFSREGVKSGKPPELWWLKESGDIENHSNIVIMLDRPDLSAQNANLAIRKNR</sequence>
<keyword evidence="4" id="KW-0378">Hydrolase</keyword>
<evidence type="ECO:0000256" key="2">
    <source>
        <dbReference type="ARBA" id="ARBA00022705"/>
    </source>
</evidence>
<dbReference type="SUPFAM" id="SSF52540">
    <property type="entry name" value="P-loop containing nucleoside triphosphate hydrolases"/>
    <property type="match status" value="1"/>
</dbReference>
<dbReference type="Gene3D" id="1.10.860.10">
    <property type="entry name" value="DNAb Helicase, Chain A"/>
    <property type="match status" value="1"/>
</dbReference>
<dbReference type="Pfam" id="PF03796">
    <property type="entry name" value="DnaB_C"/>
    <property type="match status" value="1"/>
</dbReference>
<dbReference type="EMBL" id="BARU01000836">
    <property type="protein sequence ID" value="GAH25602.1"/>
    <property type="molecule type" value="Genomic_DNA"/>
</dbReference>
<proteinExistence type="inferred from homology"/>
<dbReference type="GO" id="GO:0005524">
    <property type="term" value="F:ATP binding"/>
    <property type="evidence" value="ECO:0007669"/>
    <property type="project" value="UniProtKB-KW"/>
</dbReference>
<dbReference type="InterPro" id="IPR007693">
    <property type="entry name" value="DNA_helicase_DnaB-like_N"/>
</dbReference>
<dbReference type="GO" id="GO:0016787">
    <property type="term" value="F:hydrolase activity"/>
    <property type="evidence" value="ECO:0007669"/>
    <property type="project" value="UniProtKB-KW"/>
</dbReference>
<dbReference type="Gene3D" id="3.40.50.300">
    <property type="entry name" value="P-loop containing nucleotide triphosphate hydrolases"/>
    <property type="match status" value="1"/>
</dbReference>
<evidence type="ECO:0000256" key="6">
    <source>
        <dbReference type="ARBA" id="ARBA00022840"/>
    </source>
</evidence>